<evidence type="ECO:0000313" key="4">
    <source>
        <dbReference type="EMBL" id="UXP32036.1"/>
    </source>
</evidence>
<dbReference type="Proteomes" id="UP001065174">
    <property type="component" value="Chromosome"/>
</dbReference>
<organism evidence="4 5">
    <name type="scientific">Reichenbachiella agarivorans</name>
    <dbReference type="NCBI Taxonomy" id="2979464"/>
    <lineage>
        <taxon>Bacteria</taxon>
        <taxon>Pseudomonadati</taxon>
        <taxon>Bacteroidota</taxon>
        <taxon>Cytophagia</taxon>
        <taxon>Cytophagales</taxon>
        <taxon>Reichenbachiellaceae</taxon>
        <taxon>Reichenbachiella</taxon>
    </lineage>
</organism>
<sequence length="623" mass="70596">MKMFQTFVLIILAVVVLLSCSPNDSELPKPPPNIVWIVSEDNSKHYMRLFDENGIETPHIEQLAGRGIRFDRAFSNGAVCSVARSAIISGCYGPRTLTNYHRNIAPAAMPVSLQMFPAYLRKAGYYTVNNAKEDYNFIKGEDVWDESSPKASWKNRQNDQPFFYVHNIGTTHESSLHFSAKEMQAHKTQTNPTDYPVQPNHPNDSVFRYTNAYYRDKIQQMDQQVGAVIAELEKDSLLDHTIIFYYGDHGGVLPGSKGYVYETGLHVPMVAYVPPAYKHLSVWEAGDATEAFVSFVDLAPTVLRLAGLPVPSQMDGQAFMGKGLTKEVLEKRQTTFGYADRFDEKYDRVRSVRVGRYKYIRSYEPYNYDGLLNNYRYKQLAYQDWRSKYLEHELNETQKAFFQSRPAEMLFDVAADPYETHNLASDTSHAAILSQLRQKLNGWVTDMPDLSFYPEYYLLDQAIDNPVAFGQAHLSDIAHYAEIADLALVPVTEGKAQLIAALTSPDPWTRYTALMTCSSLGSEALPLQDYIIPIMSSDSLLINQVKAAEFLGLTQSADPADILVRCLYKSKNPTEALLILNSIALLASTSYHYHFDIKVDELHLDVRQDKMVKWRLTGLGLRI</sequence>
<dbReference type="SUPFAM" id="SSF53649">
    <property type="entry name" value="Alkaline phosphatase-like"/>
    <property type="match status" value="1"/>
</dbReference>
<dbReference type="CDD" id="cd16027">
    <property type="entry name" value="SGSH"/>
    <property type="match status" value="1"/>
</dbReference>
<dbReference type="Pfam" id="PF00884">
    <property type="entry name" value="Sulfatase"/>
    <property type="match status" value="1"/>
</dbReference>
<dbReference type="Gene3D" id="3.40.720.10">
    <property type="entry name" value="Alkaline Phosphatase, subunit A"/>
    <property type="match status" value="1"/>
</dbReference>
<dbReference type="RefSeq" id="WP_262309473.1">
    <property type="nucleotide sequence ID" value="NZ_CP106679.1"/>
</dbReference>
<accession>A0ABY6CND2</accession>
<keyword evidence="2" id="KW-0378">Hydrolase</keyword>
<comment type="similarity">
    <text evidence="1">Belongs to the sulfatase family.</text>
</comment>
<dbReference type="PROSITE" id="PS51257">
    <property type="entry name" value="PROKAR_LIPOPROTEIN"/>
    <property type="match status" value="1"/>
</dbReference>
<protein>
    <submittedName>
        <fullName evidence="4">Sulfatase-like hydrolase/transferase</fullName>
    </submittedName>
</protein>
<dbReference type="InterPro" id="IPR017850">
    <property type="entry name" value="Alkaline_phosphatase_core_sf"/>
</dbReference>
<dbReference type="PANTHER" id="PTHR42693:SF53">
    <property type="entry name" value="ENDO-4-O-SULFATASE"/>
    <property type="match status" value="1"/>
</dbReference>
<feature type="domain" description="Sulfatase N-terminal" evidence="3">
    <location>
        <begin position="32"/>
        <end position="307"/>
    </location>
</feature>
<evidence type="ECO:0000256" key="2">
    <source>
        <dbReference type="ARBA" id="ARBA00022801"/>
    </source>
</evidence>
<dbReference type="InterPro" id="IPR000917">
    <property type="entry name" value="Sulfatase_N"/>
</dbReference>
<dbReference type="PANTHER" id="PTHR42693">
    <property type="entry name" value="ARYLSULFATASE FAMILY MEMBER"/>
    <property type="match status" value="1"/>
</dbReference>
<proteinExistence type="inferred from homology"/>
<evidence type="ECO:0000313" key="5">
    <source>
        <dbReference type="Proteomes" id="UP001065174"/>
    </source>
</evidence>
<evidence type="ECO:0000256" key="1">
    <source>
        <dbReference type="ARBA" id="ARBA00008779"/>
    </source>
</evidence>
<dbReference type="EMBL" id="CP106679">
    <property type="protein sequence ID" value="UXP32036.1"/>
    <property type="molecule type" value="Genomic_DNA"/>
</dbReference>
<keyword evidence="5" id="KW-1185">Reference proteome</keyword>
<evidence type="ECO:0000259" key="3">
    <source>
        <dbReference type="Pfam" id="PF00884"/>
    </source>
</evidence>
<gene>
    <name evidence="4" type="ORF">N6H18_16965</name>
</gene>
<reference evidence="4" key="1">
    <citation type="submission" date="2022-09" db="EMBL/GenBank/DDBJ databases">
        <title>Comparative genomics and taxonomic characterization of three novel marine species of genus Reichenbachiella exhibiting antioxidant and polysaccharide degradation activities.</title>
        <authorList>
            <person name="Muhammad N."/>
            <person name="Lee Y.-J."/>
            <person name="Ko J."/>
            <person name="Kim S.-G."/>
        </authorList>
    </citation>
    <scope>NUCLEOTIDE SEQUENCE</scope>
    <source>
        <strain evidence="4">BKB1-1</strain>
    </source>
</reference>
<dbReference type="InterPro" id="IPR050738">
    <property type="entry name" value="Sulfatase"/>
</dbReference>
<name>A0ABY6CND2_9BACT</name>